<dbReference type="Proteomes" id="UP000009026">
    <property type="component" value="Chromosome"/>
</dbReference>
<dbReference type="EMBL" id="CP012109">
    <property type="protein sequence ID" value="AKQ67282.1"/>
    <property type="molecule type" value="Genomic_DNA"/>
</dbReference>
<reference evidence="2 3" key="1">
    <citation type="journal article" date="2016" name="PLoS ONE">
        <title>Complete Genome Sequence and Comparative Genomics of a Novel Myxobacterium Myxococcus hansupus.</title>
        <authorList>
            <person name="Sharma G."/>
            <person name="Narwani T."/>
            <person name="Subramanian S."/>
        </authorList>
    </citation>
    <scope>NUCLEOTIDE SEQUENCE [LARGE SCALE GENOMIC DNA]</scope>
    <source>
        <strain evidence="3">mixupus</strain>
    </source>
</reference>
<dbReference type="OrthoDB" id="5523774at2"/>
<dbReference type="RefSeq" id="WP_002634985.1">
    <property type="nucleotide sequence ID" value="NZ_CP012109.1"/>
</dbReference>
<feature type="signal peptide" evidence="1">
    <location>
        <begin position="1"/>
        <end position="25"/>
    </location>
</feature>
<evidence type="ECO:0008006" key="4">
    <source>
        <dbReference type="Google" id="ProtNLM"/>
    </source>
</evidence>
<sequence>MRLSRPLLLATLILTTLTVGPTAEANAFVKDVPGAVSKPTIAEKMVVDGVVIESSTLVSSKDVATLKAHFRALFLRRGLYLAEEMEAVKLQLGEQVTGLDTENLISYTVILQPSGKGATTLIFSSAELSKRRQKEVPAFAPVYPGSGPVTSTQLEWMKSMTYATTATPAEIRAFYREKLAAQGYEQGPDDGFTKGPERIALTVAPGVRERTVLLILEMGIAETMRGAQ</sequence>
<keyword evidence="1" id="KW-0732">Signal</keyword>
<dbReference type="STRING" id="1297742.A176_004194"/>
<keyword evidence="3" id="KW-1185">Reference proteome</keyword>
<gene>
    <name evidence="2" type="ORF">A176_004194</name>
</gene>
<dbReference type="AlphaFoldDB" id="A0A0H4XGA1"/>
<evidence type="ECO:0000313" key="2">
    <source>
        <dbReference type="EMBL" id="AKQ67282.1"/>
    </source>
</evidence>
<feature type="chain" id="PRO_5005213562" description="Lipoprotein" evidence="1">
    <location>
        <begin position="26"/>
        <end position="228"/>
    </location>
</feature>
<dbReference type="PATRIC" id="fig|1297742.4.peg.4237"/>
<accession>A0A0H4XGA1</accession>
<dbReference type="KEGG" id="mym:A176_004194"/>
<proteinExistence type="predicted"/>
<evidence type="ECO:0000256" key="1">
    <source>
        <dbReference type="SAM" id="SignalP"/>
    </source>
</evidence>
<organism evidence="2 3">
    <name type="scientific">Pseudomyxococcus hansupus</name>
    <dbReference type="NCBI Taxonomy" id="1297742"/>
    <lineage>
        <taxon>Bacteria</taxon>
        <taxon>Pseudomonadati</taxon>
        <taxon>Myxococcota</taxon>
        <taxon>Myxococcia</taxon>
        <taxon>Myxococcales</taxon>
        <taxon>Cystobacterineae</taxon>
        <taxon>Myxococcaceae</taxon>
        <taxon>Pseudomyxococcus</taxon>
    </lineage>
</organism>
<name>A0A0H4XGA1_9BACT</name>
<protein>
    <recommendedName>
        <fullName evidence="4">Lipoprotein</fullName>
    </recommendedName>
</protein>
<evidence type="ECO:0000313" key="3">
    <source>
        <dbReference type="Proteomes" id="UP000009026"/>
    </source>
</evidence>